<evidence type="ECO:0000313" key="3">
    <source>
        <dbReference type="Proteomes" id="UP000324585"/>
    </source>
</evidence>
<feature type="compositionally biased region" description="Basic residues" evidence="1">
    <location>
        <begin position="97"/>
        <end position="108"/>
    </location>
</feature>
<gene>
    <name evidence="2" type="ORF">FVE85_0839</name>
</gene>
<dbReference type="Proteomes" id="UP000324585">
    <property type="component" value="Unassembled WGS sequence"/>
</dbReference>
<evidence type="ECO:0000256" key="1">
    <source>
        <dbReference type="SAM" id="MobiDB-lite"/>
    </source>
</evidence>
<organism evidence="2 3">
    <name type="scientific">Porphyridium purpureum</name>
    <name type="common">Red alga</name>
    <name type="synonym">Porphyridium cruentum</name>
    <dbReference type="NCBI Taxonomy" id="35688"/>
    <lineage>
        <taxon>Eukaryota</taxon>
        <taxon>Rhodophyta</taxon>
        <taxon>Bangiophyceae</taxon>
        <taxon>Porphyridiales</taxon>
        <taxon>Porphyridiaceae</taxon>
        <taxon>Porphyridium</taxon>
    </lineage>
</organism>
<keyword evidence="3" id="KW-1185">Reference proteome</keyword>
<accession>A0A5J4Z1F7</accession>
<feature type="region of interest" description="Disordered" evidence="1">
    <location>
        <begin position="57"/>
        <end position="108"/>
    </location>
</feature>
<dbReference type="AlphaFoldDB" id="A0A5J4Z1F7"/>
<evidence type="ECO:0000313" key="2">
    <source>
        <dbReference type="EMBL" id="KAA8497110.1"/>
    </source>
</evidence>
<feature type="compositionally biased region" description="Low complexity" evidence="1">
    <location>
        <begin position="1"/>
        <end position="16"/>
    </location>
</feature>
<sequence>MPQNSGSRGASAGGRVSVRKLAPKGTISKKKMEMAGKKKKISAAINNNIENQMRKRLAQDGGVMRNIKSEAPSKAGSEKLKFKPRAQNKKVMLDPAKRKRKQKQTPSS</sequence>
<name>A0A5J4Z1F7_PORPP</name>
<dbReference type="EMBL" id="VRMN01000002">
    <property type="protein sequence ID" value="KAA8497110.1"/>
    <property type="molecule type" value="Genomic_DNA"/>
</dbReference>
<protein>
    <submittedName>
        <fullName evidence="2">Uncharacterized protein</fullName>
    </submittedName>
</protein>
<reference evidence="3" key="1">
    <citation type="journal article" date="2019" name="Nat. Commun.">
        <title>Expansion of phycobilisome linker gene families in mesophilic red algae.</title>
        <authorList>
            <person name="Lee J."/>
            <person name="Kim D."/>
            <person name="Bhattacharya D."/>
            <person name="Yoon H.S."/>
        </authorList>
    </citation>
    <scope>NUCLEOTIDE SEQUENCE [LARGE SCALE GENOMIC DNA]</scope>
    <source>
        <strain evidence="3">CCMP 1328</strain>
    </source>
</reference>
<feature type="region of interest" description="Disordered" evidence="1">
    <location>
        <begin position="1"/>
        <end position="39"/>
    </location>
</feature>
<proteinExistence type="predicted"/>
<comment type="caution">
    <text evidence="2">The sequence shown here is derived from an EMBL/GenBank/DDBJ whole genome shotgun (WGS) entry which is preliminary data.</text>
</comment>